<dbReference type="Pfam" id="PF00005">
    <property type="entry name" value="ABC_tran"/>
    <property type="match status" value="1"/>
</dbReference>
<evidence type="ECO:0000313" key="5">
    <source>
        <dbReference type="EMBL" id="MBE1554713.1"/>
    </source>
</evidence>
<evidence type="ECO:0000256" key="2">
    <source>
        <dbReference type="ARBA" id="ARBA00022741"/>
    </source>
</evidence>
<evidence type="ECO:0000256" key="3">
    <source>
        <dbReference type="ARBA" id="ARBA00022840"/>
    </source>
</evidence>
<dbReference type="InterPro" id="IPR025302">
    <property type="entry name" value="DrrA1/2-like_C"/>
</dbReference>
<dbReference type="Gene3D" id="3.40.50.300">
    <property type="entry name" value="P-loop containing nucleotide triphosphate hydrolases"/>
    <property type="match status" value="1"/>
</dbReference>
<keyword evidence="3 5" id="KW-0067">ATP-binding</keyword>
<dbReference type="PANTHER" id="PTHR43582:SF2">
    <property type="entry name" value="LINEARMYCIN RESISTANCE ATP-BINDING PROTEIN LNRL"/>
    <property type="match status" value="1"/>
</dbReference>
<keyword evidence="1" id="KW-0813">Transport</keyword>
<dbReference type="PANTHER" id="PTHR43582">
    <property type="entry name" value="LINEARMYCIN RESISTANCE ATP-BINDING PROTEIN LNRL"/>
    <property type="match status" value="1"/>
</dbReference>
<dbReference type="InterPro" id="IPR017871">
    <property type="entry name" value="ABC_transporter-like_CS"/>
</dbReference>
<evidence type="ECO:0000313" key="6">
    <source>
        <dbReference type="Proteomes" id="UP000658225"/>
    </source>
</evidence>
<evidence type="ECO:0000256" key="1">
    <source>
        <dbReference type="ARBA" id="ARBA00022448"/>
    </source>
</evidence>
<dbReference type="InterPro" id="IPR027417">
    <property type="entry name" value="P-loop_NTPase"/>
</dbReference>
<sequence>MRKIIEVKRLSKSFKKVKAVNDISFYVEEGSLFSFLGTNGAGKSTTISIILTLLKQNEGEIIVNGLTVGKQDHAIRQQIGVVFQESVLDSLLTVKENLHIRGSFYGLSKKERKAAIQRVLEITDCTSFLNRPYGKLSGGQKRRADIARALIHQPTILILDEPTTGLDPQSRKNIWAMILQLQRDTHMTIFLTTHYIEEAANSDYVVVMKEGSIIAKGTPEQLKNAYSSHQLIMTTSNEDELRSQLLLDGVEFKEEKSLFHIQLAQTIDAISILSKYTSFITSFEVRKSSLDDVFIAINGKDVKHHVGNC</sequence>
<dbReference type="AlphaFoldDB" id="A0A927MIU2"/>
<dbReference type="RefSeq" id="WP_192598475.1">
    <property type="nucleotide sequence ID" value="NZ_JADBEL010000008.1"/>
</dbReference>
<dbReference type="EMBL" id="JADBEL010000008">
    <property type="protein sequence ID" value="MBE1554713.1"/>
    <property type="molecule type" value="Genomic_DNA"/>
</dbReference>
<dbReference type="GO" id="GO:0005524">
    <property type="term" value="F:ATP binding"/>
    <property type="evidence" value="ECO:0007669"/>
    <property type="project" value="UniProtKB-KW"/>
</dbReference>
<feature type="domain" description="ABC transporter" evidence="4">
    <location>
        <begin position="5"/>
        <end position="235"/>
    </location>
</feature>
<reference evidence="5" key="1">
    <citation type="submission" date="2020-10" db="EMBL/GenBank/DDBJ databases">
        <title>Genomic Encyclopedia of Type Strains, Phase IV (KMG-IV): sequencing the most valuable type-strain genomes for metagenomic binning, comparative biology and taxonomic classification.</title>
        <authorList>
            <person name="Goeker M."/>
        </authorList>
    </citation>
    <scope>NUCLEOTIDE SEQUENCE</scope>
    <source>
        <strain evidence="5">DSM 13886</strain>
    </source>
</reference>
<keyword evidence="2" id="KW-0547">Nucleotide-binding</keyword>
<proteinExistence type="predicted"/>
<accession>A0A927MIU2</accession>
<gene>
    <name evidence="5" type="ORF">H4683_001791</name>
</gene>
<comment type="caution">
    <text evidence="5">The sequence shown here is derived from an EMBL/GenBank/DDBJ whole genome shotgun (WGS) entry which is preliminary data.</text>
</comment>
<dbReference type="PROSITE" id="PS50893">
    <property type="entry name" value="ABC_TRANSPORTER_2"/>
    <property type="match status" value="1"/>
</dbReference>
<evidence type="ECO:0000259" key="4">
    <source>
        <dbReference type="PROSITE" id="PS50893"/>
    </source>
</evidence>
<dbReference type="Pfam" id="PF13732">
    <property type="entry name" value="DrrA1-3_C"/>
    <property type="match status" value="1"/>
</dbReference>
<name>A0A927MIU2_9BACL</name>
<dbReference type="PROSITE" id="PS00211">
    <property type="entry name" value="ABC_TRANSPORTER_1"/>
    <property type="match status" value="1"/>
</dbReference>
<dbReference type="InterPro" id="IPR003439">
    <property type="entry name" value="ABC_transporter-like_ATP-bd"/>
</dbReference>
<dbReference type="SMART" id="SM00382">
    <property type="entry name" value="AAA"/>
    <property type="match status" value="1"/>
</dbReference>
<dbReference type="InterPro" id="IPR003593">
    <property type="entry name" value="AAA+_ATPase"/>
</dbReference>
<organism evidence="5 6">
    <name type="scientific">Sporosarcina limicola</name>
    <dbReference type="NCBI Taxonomy" id="34101"/>
    <lineage>
        <taxon>Bacteria</taxon>
        <taxon>Bacillati</taxon>
        <taxon>Bacillota</taxon>
        <taxon>Bacilli</taxon>
        <taxon>Bacillales</taxon>
        <taxon>Caryophanaceae</taxon>
        <taxon>Sporosarcina</taxon>
    </lineage>
</organism>
<dbReference type="Proteomes" id="UP000658225">
    <property type="component" value="Unassembled WGS sequence"/>
</dbReference>
<dbReference type="SUPFAM" id="SSF52540">
    <property type="entry name" value="P-loop containing nucleoside triphosphate hydrolases"/>
    <property type="match status" value="1"/>
</dbReference>
<dbReference type="GO" id="GO:0016887">
    <property type="term" value="F:ATP hydrolysis activity"/>
    <property type="evidence" value="ECO:0007669"/>
    <property type="project" value="InterPro"/>
</dbReference>
<protein>
    <submittedName>
        <fullName evidence="5">Multidrug/hemolysin transport system ATP-binding protein</fullName>
    </submittedName>
</protein>
<keyword evidence="6" id="KW-1185">Reference proteome</keyword>